<feature type="compositionally biased region" description="Basic and acidic residues" evidence="1">
    <location>
        <begin position="284"/>
        <end position="309"/>
    </location>
</feature>
<organism evidence="2 3">
    <name type="scientific">Hapsidospora chrysogenum (strain ATCC 11550 / CBS 779.69 / DSM 880 / IAM 14645 / JCM 23072 / IMI 49137)</name>
    <name type="common">Acremonium chrysogenum</name>
    <dbReference type="NCBI Taxonomy" id="857340"/>
    <lineage>
        <taxon>Eukaryota</taxon>
        <taxon>Fungi</taxon>
        <taxon>Dikarya</taxon>
        <taxon>Ascomycota</taxon>
        <taxon>Pezizomycotina</taxon>
        <taxon>Sordariomycetes</taxon>
        <taxon>Hypocreomycetidae</taxon>
        <taxon>Hypocreales</taxon>
        <taxon>Bionectriaceae</taxon>
        <taxon>Hapsidospora</taxon>
    </lineage>
</organism>
<dbReference type="Proteomes" id="UP000029964">
    <property type="component" value="Unassembled WGS sequence"/>
</dbReference>
<evidence type="ECO:0000313" key="3">
    <source>
        <dbReference type="Proteomes" id="UP000029964"/>
    </source>
</evidence>
<name>A0A086T476_HAPC1</name>
<feature type="compositionally biased region" description="Low complexity" evidence="1">
    <location>
        <begin position="213"/>
        <end position="222"/>
    </location>
</feature>
<reference evidence="3" key="1">
    <citation type="journal article" date="2014" name="Genome Announc.">
        <title>Genome sequence and annotation of Acremonium chrysogenum, producer of the beta-lactam antibiotic cephalosporin C.</title>
        <authorList>
            <person name="Terfehr D."/>
            <person name="Dahlmann T.A."/>
            <person name="Specht T."/>
            <person name="Zadra I."/>
            <person name="Kuernsteiner H."/>
            <person name="Kueck U."/>
        </authorList>
    </citation>
    <scope>NUCLEOTIDE SEQUENCE [LARGE SCALE GENOMIC DNA]</scope>
    <source>
        <strain evidence="3">ATCC 11550 / CBS 779.69 / DSM 880 / IAM 14645 / JCM 23072 / IMI 49137</strain>
    </source>
</reference>
<dbReference type="EMBL" id="JPKY01000053">
    <property type="protein sequence ID" value="KFH44158.1"/>
    <property type="molecule type" value="Genomic_DNA"/>
</dbReference>
<dbReference type="OrthoDB" id="4159838at2759"/>
<keyword evidence="3" id="KW-1185">Reference proteome</keyword>
<evidence type="ECO:0000256" key="1">
    <source>
        <dbReference type="SAM" id="MobiDB-lite"/>
    </source>
</evidence>
<sequence>MDGSGIETDTPPRNEPCRRLLYAMDRCAERVDPRPGVKWQGESFVLHLARFLAGSEVWIDSDLLERYIGTGRQGLGVPEHPAGEPKAQLRQCYSQTLHLVCTIAQGRTQGRTQGRDLQVQCSGHTSLLAICHKLGHLPLPRWFLQGLIRDGAILLAQQMKDPRNVAFVECQQTQSVASPGGLGWHWEEGIGEWVMRSPGSKKGTAVDVKHRGAAAAAGETAGPVQPQTRRHPHQTDPDQHDKGNDGITAPEGDSRRRTSACGPVSVGDGPVPHPSPGKAPSNPEGKRATASGEEHGKVDEHDDLHDGQHHATSLGVALDPDPTVSVGVHGHHQRHVEGSKSKGRSKSCADAAEGGKGKMMRARAGPQIGKRRKLLIVRGIAGSQRPVHDAHWSDW</sequence>
<evidence type="ECO:0000313" key="2">
    <source>
        <dbReference type="EMBL" id="KFH44158.1"/>
    </source>
</evidence>
<gene>
    <name evidence="2" type="ORF">ACRE_050270</name>
</gene>
<accession>A0A086T476</accession>
<feature type="compositionally biased region" description="Basic and acidic residues" evidence="1">
    <location>
        <begin position="233"/>
        <end position="244"/>
    </location>
</feature>
<dbReference type="HOGENOM" id="CLU_698224_0_0_1"/>
<proteinExistence type="predicted"/>
<comment type="caution">
    <text evidence="2">The sequence shown here is derived from an EMBL/GenBank/DDBJ whole genome shotgun (WGS) entry which is preliminary data.</text>
</comment>
<feature type="region of interest" description="Disordered" evidence="1">
    <location>
        <begin position="198"/>
        <end position="361"/>
    </location>
</feature>
<protein>
    <submittedName>
        <fullName evidence="2">Uncharacterized protein</fullName>
    </submittedName>
</protein>
<dbReference type="AlphaFoldDB" id="A0A086T476"/>